<dbReference type="PIRSF" id="PIRSF017082">
    <property type="entry name" value="YflP"/>
    <property type="match status" value="1"/>
</dbReference>
<dbReference type="InterPro" id="IPR005064">
    <property type="entry name" value="BUG"/>
</dbReference>
<dbReference type="Gene3D" id="3.40.190.150">
    <property type="entry name" value="Bordetella uptake gene, domain 1"/>
    <property type="match status" value="1"/>
</dbReference>
<gene>
    <name evidence="2" type="ORF">H8R02_26230</name>
</gene>
<dbReference type="CDD" id="cd13578">
    <property type="entry name" value="PBP2_Bug27"/>
    <property type="match status" value="1"/>
</dbReference>
<dbReference type="SUPFAM" id="SSF53850">
    <property type="entry name" value="Periplasmic binding protein-like II"/>
    <property type="match status" value="1"/>
</dbReference>
<comment type="caution">
    <text evidence="2">The sequence shown here is derived from an EMBL/GenBank/DDBJ whole genome shotgun (WGS) entry which is preliminary data.</text>
</comment>
<dbReference type="PANTHER" id="PTHR42928">
    <property type="entry name" value="TRICARBOXYLATE-BINDING PROTEIN"/>
    <property type="match status" value="1"/>
</dbReference>
<dbReference type="InterPro" id="IPR042100">
    <property type="entry name" value="Bug_dom1"/>
</dbReference>
<protein>
    <submittedName>
        <fullName evidence="2">Tripartite tricarboxylate transporter substrate binding protein</fullName>
    </submittedName>
</protein>
<dbReference type="AlphaFoldDB" id="A0A923S4V0"/>
<dbReference type="Pfam" id="PF03401">
    <property type="entry name" value="TctC"/>
    <property type="match status" value="1"/>
</dbReference>
<dbReference type="RefSeq" id="WP_187084480.1">
    <property type="nucleotide sequence ID" value="NZ_JACORU010000014.1"/>
</dbReference>
<name>A0A923S4V0_9BURK</name>
<evidence type="ECO:0000313" key="3">
    <source>
        <dbReference type="Proteomes" id="UP000596827"/>
    </source>
</evidence>
<accession>A0A923S4V0</accession>
<evidence type="ECO:0000256" key="1">
    <source>
        <dbReference type="ARBA" id="ARBA00006987"/>
    </source>
</evidence>
<dbReference type="EMBL" id="JACORU010000014">
    <property type="protein sequence ID" value="MBC5767989.1"/>
    <property type="molecule type" value="Genomic_DNA"/>
</dbReference>
<comment type="similarity">
    <text evidence="1">Belongs to the UPF0065 (bug) family.</text>
</comment>
<proteinExistence type="inferred from homology"/>
<dbReference type="Proteomes" id="UP000596827">
    <property type="component" value="Unassembled WGS sequence"/>
</dbReference>
<dbReference type="PANTHER" id="PTHR42928:SF5">
    <property type="entry name" value="BLR1237 PROTEIN"/>
    <property type="match status" value="1"/>
</dbReference>
<evidence type="ECO:0000313" key="2">
    <source>
        <dbReference type="EMBL" id="MBC5767989.1"/>
    </source>
</evidence>
<reference evidence="2" key="1">
    <citation type="submission" date="2020-08" db="EMBL/GenBank/DDBJ databases">
        <title>Ramlibacter sp. GTP1 16S ribosomal RNA gene genome sequencing and assembly.</title>
        <authorList>
            <person name="Kang M."/>
        </authorList>
    </citation>
    <scope>NUCLEOTIDE SEQUENCE</scope>
    <source>
        <strain evidence="2">GTP1</strain>
    </source>
</reference>
<keyword evidence="3" id="KW-1185">Reference proteome</keyword>
<organism evidence="2 3">
    <name type="scientific">Ramlibacter albus</name>
    <dbReference type="NCBI Taxonomy" id="2079448"/>
    <lineage>
        <taxon>Bacteria</taxon>
        <taxon>Pseudomonadati</taxon>
        <taxon>Pseudomonadota</taxon>
        <taxon>Betaproteobacteria</taxon>
        <taxon>Burkholderiales</taxon>
        <taxon>Comamonadaceae</taxon>
        <taxon>Ramlibacter</taxon>
    </lineage>
</organism>
<sequence>MLNRRQAAAAVAAFATAAARAQAPYPSRPVRILVPFGAGGIADLTARAVGDALSKRIEQSVIIDNRPGAGGVVAGEQVARADPDGYTLLLMSNGTAVSANLFKRLPFDAQKDFAPISLIGVFDLAIVVPAQSPIRNIGELFWAAKVKPGKLNIATINVGSTQNLAAELFKSTSGIKVQVVPFNGTPAVITALRSGEVDAAVEILGPVRAQVDAKALRVLATMGEKRNKRLPDVPTVAESGGALAKFNVTSWNGLAAPAKTPREVVQRLSYELRSALSMPDVREKLAQLDVEARASTPEQLAALLASETKRWGAVIERAGIQKQ</sequence>
<dbReference type="Gene3D" id="3.40.190.10">
    <property type="entry name" value="Periplasmic binding protein-like II"/>
    <property type="match status" value="1"/>
</dbReference>